<dbReference type="GO" id="GO:0003777">
    <property type="term" value="F:microtubule motor activity"/>
    <property type="evidence" value="ECO:0007669"/>
    <property type="project" value="InterPro"/>
</dbReference>
<evidence type="ECO:0000256" key="1">
    <source>
        <dbReference type="ARBA" id="ARBA00022741"/>
    </source>
</evidence>
<comment type="similarity">
    <text evidence="3 4">Belongs to the TRAFAC class myosin-kinesin ATPase superfamily. Kinesin family.</text>
</comment>
<dbReference type="InterPro" id="IPR001752">
    <property type="entry name" value="Kinesin_motor_dom"/>
</dbReference>
<dbReference type="SUPFAM" id="SSF52540">
    <property type="entry name" value="P-loop containing nucleoside triphosphate hydrolases"/>
    <property type="match status" value="1"/>
</dbReference>
<dbReference type="Pfam" id="PF00225">
    <property type="entry name" value="Kinesin"/>
    <property type="match status" value="1"/>
</dbReference>
<evidence type="ECO:0000313" key="7">
    <source>
        <dbReference type="Proteomes" id="UP001304895"/>
    </source>
</evidence>
<dbReference type="Gene3D" id="3.40.850.10">
    <property type="entry name" value="Kinesin motor domain"/>
    <property type="match status" value="1"/>
</dbReference>
<keyword evidence="6" id="KW-0378">Hydrolase</keyword>
<dbReference type="InterPro" id="IPR027640">
    <property type="entry name" value="Kinesin-like_fam"/>
</dbReference>
<protein>
    <recommendedName>
        <fullName evidence="4">Kinesin-like protein</fullName>
    </recommendedName>
</protein>
<dbReference type="PANTHER" id="PTHR24115">
    <property type="entry name" value="KINESIN-RELATED"/>
    <property type="match status" value="1"/>
</dbReference>
<dbReference type="GO" id="GO:0005524">
    <property type="term" value="F:ATP binding"/>
    <property type="evidence" value="ECO:0007669"/>
    <property type="project" value="UniProtKB-UniRule"/>
</dbReference>
<dbReference type="GO" id="GO:0005819">
    <property type="term" value="C:spindle"/>
    <property type="evidence" value="ECO:0007669"/>
    <property type="project" value="TreeGrafter"/>
</dbReference>
<organism evidence="6 7">
    <name type="scientific">Trichocladium antarcticum</name>
    <dbReference type="NCBI Taxonomy" id="1450529"/>
    <lineage>
        <taxon>Eukaryota</taxon>
        <taxon>Fungi</taxon>
        <taxon>Dikarya</taxon>
        <taxon>Ascomycota</taxon>
        <taxon>Pezizomycotina</taxon>
        <taxon>Sordariomycetes</taxon>
        <taxon>Sordariomycetidae</taxon>
        <taxon>Sordariales</taxon>
        <taxon>Chaetomiaceae</taxon>
        <taxon>Trichocladium</taxon>
    </lineage>
</organism>
<evidence type="ECO:0000313" key="6">
    <source>
        <dbReference type="EMBL" id="KAK4131300.1"/>
    </source>
</evidence>
<dbReference type="EMBL" id="MU853426">
    <property type="protein sequence ID" value="KAK4131300.1"/>
    <property type="molecule type" value="Genomic_DNA"/>
</dbReference>
<gene>
    <name evidence="6" type="ORF">BT67DRAFT_409132</name>
</gene>
<dbReference type="Proteomes" id="UP001304895">
    <property type="component" value="Unassembled WGS sequence"/>
</dbReference>
<dbReference type="SMART" id="SM00129">
    <property type="entry name" value="KISc"/>
    <property type="match status" value="1"/>
</dbReference>
<dbReference type="AlphaFoldDB" id="A0AAN6Z9Y9"/>
<keyword evidence="7" id="KW-1185">Reference proteome</keyword>
<dbReference type="GO" id="GO:0005871">
    <property type="term" value="C:kinesin complex"/>
    <property type="evidence" value="ECO:0007669"/>
    <property type="project" value="TreeGrafter"/>
</dbReference>
<dbReference type="GO" id="GO:0008017">
    <property type="term" value="F:microtubule binding"/>
    <property type="evidence" value="ECO:0007669"/>
    <property type="project" value="InterPro"/>
</dbReference>
<evidence type="ECO:0000256" key="2">
    <source>
        <dbReference type="ARBA" id="ARBA00022840"/>
    </source>
</evidence>
<dbReference type="InterPro" id="IPR027417">
    <property type="entry name" value="P-loop_NTPase"/>
</dbReference>
<evidence type="ECO:0000256" key="4">
    <source>
        <dbReference type="RuleBase" id="RU000394"/>
    </source>
</evidence>
<dbReference type="InterPro" id="IPR019821">
    <property type="entry name" value="Kinesin_motor_CS"/>
</dbReference>
<accession>A0AAN6Z9Y9</accession>
<dbReference type="PANTHER" id="PTHR24115:SF0">
    <property type="entry name" value="FI21273P1-RELATED"/>
    <property type="match status" value="1"/>
</dbReference>
<comment type="caution">
    <text evidence="6">The sequence shown here is derived from an EMBL/GenBank/DDBJ whole genome shotgun (WGS) entry which is preliminary data.</text>
</comment>
<dbReference type="GO" id="GO:0007018">
    <property type="term" value="P:microtubule-based movement"/>
    <property type="evidence" value="ECO:0007669"/>
    <property type="project" value="InterPro"/>
</dbReference>
<keyword evidence="1 3" id="KW-0547">Nucleotide-binding</keyword>
<reference evidence="6" key="2">
    <citation type="submission" date="2023-05" db="EMBL/GenBank/DDBJ databases">
        <authorList>
            <consortium name="Lawrence Berkeley National Laboratory"/>
            <person name="Steindorff A."/>
            <person name="Hensen N."/>
            <person name="Bonometti L."/>
            <person name="Westerberg I."/>
            <person name="Brannstrom I.O."/>
            <person name="Guillou S."/>
            <person name="Cros-Aarteil S."/>
            <person name="Calhoun S."/>
            <person name="Haridas S."/>
            <person name="Kuo A."/>
            <person name="Mondo S."/>
            <person name="Pangilinan J."/>
            <person name="Riley R."/>
            <person name="Labutti K."/>
            <person name="Andreopoulos B."/>
            <person name="Lipzen A."/>
            <person name="Chen C."/>
            <person name="Yanf M."/>
            <person name="Daum C."/>
            <person name="Ng V."/>
            <person name="Clum A."/>
            <person name="Ohm R."/>
            <person name="Martin F."/>
            <person name="Silar P."/>
            <person name="Natvig D."/>
            <person name="Lalanne C."/>
            <person name="Gautier V."/>
            <person name="Ament-Velasquez S.L."/>
            <person name="Kruys A."/>
            <person name="Hutchinson M.I."/>
            <person name="Powell A.J."/>
            <person name="Barry K."/>
            <person name="Miller A.N."/>
            <person name="Grigoriev I.V."/>
            <person name="Debuchy R."/>
            <person name="Gladieux P."/>
            <person name="Thoren M.H."/>
            <person name="Johannesson H."/>
        </authorList>
    </citation>
    <scope>NUCLEOTIDE SEQUENCE</scope>
    <source>
        <strain evidence="6">CBS 123565</strain>
    </source>
</reference>
<feature type="domain" description="Kinesin motor" evidence="5">
    <location>
        <begin position="42"/>
        <end position="375"/>
    </location>
</feature>
<reference evidence="6" key="1">
    <citation type="journal article" date="2023" name="Mol. Phylogenet. Evol.">
        <title>Genome-scale phylogeny and comparative genomics of the fungal order Sordariales.</title>
        <authorList>
            <person name="Hensen N."/>
            <person name="Bonometti L."/>
            <person name="Westerberg I."/>
            <person name="Brannstrom I.O."/>
            <person name="Guillou S."/>
            <person name="Cros-Aarteil S."/>
            <person name="Calhoun S."/>
            <person name="Haridas S."/>
            <person name="Kuo A."/>
            <person name="Mondo S."/>
            <person name="Pangilinan J."/>
            <person name="Riley R."/>
            <person name="LaButti K."/>
            <person name="Andreopoulos B."/>
            <person name="Lipzen A."/>
            <person name="Chen C."/>
            <person name="Yan M."/>
            <person name="Daum C."/>
            <person name="Ng V."/>
            <person name="Clum A."/>
            <person name="Steindorff A."/>
            <person name="Ohm R.A."/>
            <person name="Martin F."/>
            <person name="Silar P."/>
            <person name="Natvig D.O."/>
            <person name="Lalanne C."/>
            <person name="Gautier V."/>
            <person name="Ament-Velasquez S.L."/>
            <person name="Kruys A."/>
            <person name="Hutchinson M.I."/>
            <person name="Powell A.J."/>
            <person name="Barry K."/>
            <person name="Miller A.N."/>
            <person name="Grigoriev I.V."/>
            <person name="Debuchy R."/>
            <person name="Gladieux P."/>
            <person name="Hiltunen Thoren M."/>
            <person name="Johannesson H."/>
        </authorList>
    </citation>
    <scope>NUCLEOTIDE SEQUENCE</scope>
    <source>
        <strain evidence="6">CBS 123565</strain>
    </source>
</reference>
<feature type="binding site" evidence="3">
    <location>
        <begin position="135"/>
        <end position="142"/>
    </location>
    <ligand>
        <name>ATP</name>
        <dbReference type="ChEBI" id="CHEBI:30616"/>
    </ligand>
</feature>
<dbReference type="GO" id="GO:0016887">
    <property type="term" value="F:ATP hydrolysis activity"/>
    <property type="evidence" value="ECO:0007669"/>
    <property type="project" value="TreeGrafter"/>
</dbReference>
<keyword evidence="3 4" id="KW-0505">Motor protein</keyword>
<sequence length="626" mass="67384">MATISEQFLVDHAERYHRLVAQFRPSPLDTKAARGASVASPEIIVCSRVRPMLADEMSQGIPAGVHIRRATNTADVHELRQAVRGLPMITVSSSNYTVDKLFGPDATTVEIYDSVVKPLIPWAWGGGIGTLFAYGQTGSGKTFTVSDLERRVAEDLMNGSLEGARKTYISIIELSGQTAFDLLNSRKQISILEDSFGNTQMAGVHEHQVSDKDTLLGYIEAAASLRQTASTLKNDTSSRSHAVCRIRLENPQIPSAEDGVLYLIDLAGSEAARDKVSHDAARMKEAREINTSLSVLKDCIRGRALADADSMAGKTTKPAYVPFRRSTLTKTLKHIFDPASARSCKTVVIACVNPCLADVGASKNTLRFAELLRVVVPKPKPAAYDPAVPITWDNAQLRAWIGNNSGTPPIHAAALAPTETGPQLLRLPLPEFLARSLQTPGVTAAQAQAIQTKLWALHIDSQRGQARATDTIGRDGAGGTAVARMARLDCSADPEDGVARVPWRERIRPGMVVGWVPGPEHASVAAAAAAGGGKCYAVVLCPVGAVGPRVRDVRGAVVNPGGVAGAEPGVEREGREAYLCAMMTPAMAPMSFAVSLWRQEVVRMEQMEAEVLMEWDEATRYYYMVI</sequence>
<keyword evidence="2 3" id="KW-0067">ATP-binding</keyword>
<proteinExistence type="inferred from homology"/>
<name>A0AAN6Z9Y9_9PEZI</name>
<dbReference type="InterPro" id="IPR036961">
    <property type="entry name" value="Kinesin_motor_dom_sf"/>
</dbReference>
<dbReference type="PROSITE" id="PS50067">
    <property type="entry name" value="KINESIN_MOTOR_2"/>
    <property type="match status" value="1"/>
</dbReference>
<dbReference type="PRINTS" id="PR00380">
    <property type="entry name" value="KINESINHEAVY"/>
</dbReference>
<dbReference type="PROSITE" id="PS00411">
    <property type="entry name" value="KINESIN_MOTOR_1"/>
    <property type="match status" value="1"/>
</dbReference>
<evidence type="ECO:0000259" key="5">
    <source>
        <dbReference type="PROSITE" id="PS50067"/>
    </source>
</evidence>
<keyword evidence="4" id="KW-0493">Microtubule</keyword>
<evidence type="ECO:0000256" key="3">
    <source>
        <dbReference type="PROSITE-ProRule" id="PRU00283"/>
    </source>
</evidence>
<dbReference type="GO" id="GO:0005874">
    <property type="term" value="C:microtubule"/>
    <property type="evidence" value="ECO:0007669"/>
    <property type="project" value="UniProtKB-KW"/>
</dbReference>